<accession>A0A1V6PAF8</accession>
<evidence type="ECO:0000256" key="5">
    <source>
        <dbReference type="ARBA" id="ARBA00022884"/>
    </source>
</evidence>
<evidence type="ECO:0000313" key="13">
    <source>
        <dbReference type="EMBL" id="OQD73803.1"/>
    </source>
</evidence>
<gene>
    <name evidence="13" type="ORF">PENDEC_c013G02625</name>
</gene>
<dbReference type="InterPro" id="IPR047575">
    <property type="entry name" value="Sm"/>
</dbReference>
<keyword evidence="8 10" id="KW-0687">Ribonucleoprotein</keyword>
<dbReference type="GO" id="GO:0071011">
    <property type="term" value="C:precatalytic spliceosome"/>
    <property type="evidence" value="ECO:0007669"/>
    <property type="project" value="TreeGrafter"/>
</dbReference>
<dbReference type="GO" id="GO:0005685">
    <property type="term" value="C:U1 snRNP"/>
    <property type="evidence" value="ECO:0007669"/>
    <property type="project" value="TreeGrafter"/>
</dbReference>
<dbReference type="AlphaFoldDB" id="A0A1V6PAF8"/>
<evidence type="ECO:0000256" key="6">
    <source>
        <dbReference type="ARBA" id="ARBA00023187"/>
    </source>
</evidence>
<evidence type="ECO:0000256" key="2">
    <source>
        <dbReference type="ARBA" id="ARBA00006850"/>
    </source>
</evidence>
<keyword evidence="6 10" id="KW-0508">mRNA splicing</keyword>
<evidence type="ECO:0000259" key="12">
    <source>
        <dbReference type="PROSITE" id="PS52002"/>
    </source>
</evidence>
<dbReference type="SUPFAM" id="SSF50182">
    <property type="entry name" value="Sm-like ribonucleoproteins"/>
    <property type="match status" value="1"/>
</dbReference>
<name>A0A1V6PAF8_PENDC</name>
<feature type="region of interest" description="Disordered" evidence="11">
    <location>
        <begin position="46"/>
        <end position="83"/>
    </location>
</feature>
<dbReference type="PANTHER" id="PTHR10553:SF2">
    <property type="entry name" value="SMALL NUCLEAR RIBONUCLEOPROTEIN G"/>
    <property type="match status" value="1"/>
</dbReference>
<dbReference type="InterPro" id="IPR010920">
    <property type="entry name" value="LSM_dom_sf"/>
</dbReference>
<dbReference type="GO" id="GO:0005687">
    <property type="term" value="C:U4 snRNP"/>
    <property type="evidence" value="ECO:0007669"/>
    <property type="project" value="TreeGrafter"/>
</dbReference>
<dbReference type="GO" id="GO:0034719">
    <property type="term" value="C:SMN-Sm protein complex"/>
    <property type="evidence" value="ECO:0007669"/>
    <property type="project" value="TreeGrafter"/>
</dbReference>
<dbReference type="PROSITE" id="PS52002">
    <property type="entry name" value="SM"/>
    <property type="match status" value="1"/>
</dbReference>
<protein>
    <recommendedName>
        <fullName evidence="10">Small nuclear ribonucleoprotein G</fullName>
        <shortName evidence="10">snRNP-G</shortName>
    </recommendedName>
</protein>
<dbReference type="STRING" id="69771.A0A1V6PAF8"/>
<keyword evidence="14" id="KW-1185">Reference proteome</keyword>
<dbReference type="InterPro" id="IPR001163">
    <property type="entry name" value="Sm_dom_euk/arc"/>
</dbReference>
<dbReference type="FunFam" id="2.30.30.100:FF:000023">
    <property type="entry name" value="Small nuclear ribonucleoprotein G"/>
    <property type="match status" value="1"/>
</dbReference>
<evidence type="ECO:0000256" key="1">
    <source>
        <dbReference type="ARBA" id="ARBA00004123"/>
    </source>
</evidence>
<comment type="caution">
    <text evidence="13">The sequence shown here is derived from an EMBL/GenBank/DDBJ whole genome shotgun (WGS) entry which is preliminary data.</text>
</comment>
<comment type="subunit">
    <text evidence="9">Component of the heptameric LSM1-LSM7 complex, which consists of LSM1, LSM2, LSM3, LSM4, LSM5, LSM6 and LSM7. Component of the heptameric LSM2-LSM8 complex, which consists of LSM2, LSM3, LSM4, LSM5, LSM6, LSM7 and LSM8. The LSm subunits form a seven-membered ring structure with a doughnut shape.</text>
</comment>
<dbReference type="InterPro" id="IPR034098">
    <property type="entry name" value="Sm_G"/>
</dbReference>
<evidence type="ECO:0000256" key="10">
    <source>
        <dbReference type="RuleBase" id="RU365052"/>
    </source>
</evidence>
<feature type="domain" description="Sm" evidence="12">
    <location>
        <begin position="81"/>
        <end position="153"/>
    </location>
</feature>
<dbReference type="Proteomes" id="UP000191522">
    <property type="component" value="Unassembled WGS sequence"/>
</dbReference>
<dbReference type="Pfam" id="PF01423">
    <property type="entry name" value="LSM"/>
    <property type="match status" value="1"/>
</dbReference>
<evidence type="ECO:0000256" key="11">
    <source>
        <dbReference type="SAM" id="MobiDB-lite"/>
    </source>
</evidence>
<keyword evidence="4 10" id="KW-0747">Spliceosome</keyword>
<comment type="function">
    <text evidence="10">Plays a role in pre-mRNA splicing.</text>
</comment>
<dbReference type="GO" id="GO:0071004">
    <property type="term" value="C:U2-type prespliceosome"/>
    <property type="evidence" value="ECO:0007669"/>
    <property type="project" value="TreeGrafter"/>
</dbReference>
<reference evidence="14" key="1">
    <citation type="journal article" date="2017" name="Nat. Microbiol.">
        <title>Global analysis of biosynthetic gene clusters reveals vast potential of secondary metabolite production in Penicillium species.</title>
        <authorList>
            <person name="Nielsen J.C."/>
            <person name="Grijseels S."/>
            <person name="Prigent S."/>
            <person name="Ji B."/>
            <person name="Dainat J."/>
            <person name="Nielsen K.F."/>
            <person name="Frisvad J.C."/>
            <person name="Workman M."/>
            <person name="Nielsen J."/>
        </authorList>
    </citation>
    <scope>NUCLEOTIDE SEQUENCE [LARGE SCALE GENOMIC DNA]</scope>
    <source>
        <strain evidence="14">IBT 11843</strain>
    </source>
</reference>
<organism evidence="13 14">
    <name type="scientific">Penicillium decumbens</name>
    <dbReference type="NCBI Taxonomy" id="69771"/>
    <lineage>
        <taxon>Eukaryota</taxon>
        <taxon>Fungi</taxon>
        <taxon>Dikarya</taxon>
        <taxon>Ascomycota</taxon>
        <taxon>Pezizomycotina</taxon>
        <taxon>Eurotiomycetes</taxon>
        <taxon>Eurotiomycetidae</taxon>
        <taxon>Eurotiales</taxon>
        <taxon>Aspergillaceae</taxon>
        <taxon>Penicillium</taxon>
    </lineage>
</organism>
<dbReference type="EMBL" id="MDYL01000013">
    <property type="protein sequence ID" value="OQD73803.1"/>
    <property type="molecule type" value="Genomic_DNA"/>
</dbReference>
<dbReference type="Gene3D" id="2.30.30.100">
    <property type="match status" value="1"/>
</dbReference>
<sequence length="156" mass="17533">MLEDPDDLPDLYVVSDIAEDQEMVRELLIAIESFDAEFLSITRRNISPRPTESSDEDKVEATERSSTSPPPAPDSDINMPQAQPELKKYMEKRVFCLINGNRKLIGVLRGYDVFMNIVLDEALEEKDGGEKVPVGMCCIRGNSLVTIEALERIDTK</sequence>
<dbReference type="InterPro" id="IPR044641">
    <property type="entry name" value="Lsm7/SmG-like"/>
</dbReference>
<evidence type="ECO:0000256" key="9">
    <source>
        <dbReference type="ARBA" id="ARBA00025892"/>
    </source>
</evidence>
<comment type="subcellular location">
    <subcellularLocation>
        <location evidence="1 10">Nucleus</location>
    </subcellularLocation>
</comment>
<dbReference type="SMART" id="SM00651">
    <property type="entry name" value="Sm"/>
    <property type="match status" value="1"/>
</dbReference>
<dbReference type="GO" id="GO:0003723">
    <property type="term" value="F:RNA binding"/>
    <property type="evidence" value="ECO:0007669"/>
    <property type="project" value="UniProtKB-UniRule"/>
</dbReference>
<dbReference type="PANTHER" id="PTHR10553">
    <property type="entry name" value="SMALL NUCLEAR RIBONUCLEOPROTEIN"/>
    <property type="match status" value="1"/>
</dbReference>
<keyword evidence="7 10" id="KW-0539">Nucleus</keyword>
<dbReference type="GO" id="GO:0000387">
    <property type="term" value="P:spliceosomal snRNP assembly"/>
    <property type="evidence" value="ECO:0007669"/>
    <property type="project" value="UniProtKB-UniRule"/>
</dbReference>
<evidence type="ECO:0000256" key="7">
    <source>
        <dbReference type="ARBA" id="ARBA00023242"/>
    </source>
</evidence>
<dbReference type="GO" id="GO:0005682">
    <property type="term" value="C:U5 snRNP"/>
    <property type="evidence" value="ECO:0007669"/>
    <property type="project" value="TreeGrafter"/>
</dbReference>
<dbReference type="GO" id="GO:0097526">
    <property type="term" value="C:spliceosomal tri-snRNP complex"/>
    <property type="evidence" value="ECO:0007669"/>
    <property type="project" value="TreeGrafter"/>
</dbReference>
<dbReference type="CDD" id="cd01719">
    <property type="entry name" value="Sm_G"/>
    <property type="match status" value="1"/>
</dbReference>
<keyword evidence="5 10" id="KW-0694">RNA-binding</keyword>
<dbReference type="OrthoDB" id="2146at2759"/>
<comment type="similarity">
    <text evidence="2 10">Belongs to the snRNP Sm proteins family.</text>
</comment>
<evidence type="ECO:0000256" key="4">
    <source>
        <dbReference type="ARBA" id="ARBA00022728"/>
    </source>
</evidence>
<dbReference type="GO" id="GO:0071013">
    <property type="term" value="C:catalytic step 2 spliceosome"/>
    <property type="evidence" value="ECO:0007669"/>
    <property type="project" value="TreeGrafter"/>
</dbReference>
<proteinExistence type="inferred from homology"/>
<keyword evidence="3 10" id="KW-0507">mRNA processing</keyword>
<evidence type="ECO:0000256" key="8">
    <source>
        <dbReference type="ARBA" id="ARBA00023274"/>
    </source>
</evidence>
<evidence type="ECO:0000256" key="3">
    <source>
        <dbReference type="ARBA" id="ARBA00022664"/>
    </source>
</evidence>
<evidence type="ECO:0000313" key="14">
    <source>
        <dbReference type="Proteomes" id="UP000191522"/>
    </source>
</evidence>
<dbReference type="GO" id="GO:0005686">
    <property type="term" value="C:U2 snRNP"/>
    <property type="evidence" value="ECO:0007669"/>
    <property type="project" value="TreeGrafter"/>
</dbReference>